<dbReference type="PRINTS" id="PR00502">
    <property type="entry name" value="NUDIXFAMILY"/>
</dbReference>
<dbReference type="Proteomes" id="UP000249547">
    <property type="component" value="Unassembled WGS sequence"/>
</dbReference>
<reference evidence="4 5" key="1">
    <citation type="submission" date="2018-06" db="EMBL/GenBank/DDBJ databases">
        <title>Genomic Encyclopedia of Archaeal and Bacterial Type Strains, Phase II (KMG-II): from individual species to whole genera.</title>
        <authorList>
            <person name="Goeker M."/>
        </authorList>
    </citation>
    <scope>NUCLEOTIDE SEQUENCE [LARGE SCALE GENOMIC DNA]</scope>
    <source>
        <strain evidence="4 5">DSM 23857</strain>
    </source>
</reference>
<dbReference type="RefSeq" id="WP_111599175.1">
    <property type="nucleotide sequence ID" value="NZ_QLLL01000007.1"/>
</dbReference>
<dbReference type="Pfam" id="PF00293">
    <property type="entry name" value="NUDIX"/>
    <property type="match status" value="1"/>
</dbReference>
<name>A0A327QC37_9BACT</name>
<gene>
    <name evidence="4" type="ORF">LX64_03750</name>
</gene>
<dbReference type="PANTHER" id="PTHR43736:SF4">
    <property type="entry name" value="SLR1690 PROTEIN"/>
    <property type="match status" value="1"/>
</dbReference>
<dbReference type="InterPro" id="IPR036390">
    <property type="entry name" value="WH_DNA-bd_sf"/>
</dbReference>
<evidence type="ECO:0000259" key="3">
    <source>
        <dbReference type="PROSITE" id="PS51462"/>
    </source>
</evidence>
<feature type="domain" description="Nudix hydrolase" evidence="3">
    <location>
        <begin position="6"/>
        <end position="139"/>
    </location>
</feature>
<evidence type="ECO:0000256" key="2">
    <source>
        <dbReference type="RuleBase" id="RU003476"/>
    </source>
</evidence>
<dbReference type="EMBL" id="QLLL01000007">
    <property type="protein sequence ID" value="RAJ01535.1"/>
    <property type="molecule type" value="Genomic_DNA"/>
</dbReference>
<dbReference type="Gene3D" id="1.10.10.10">
    <property type="entry name" value="Winged helix-like DNA-binding domain superfamily/Winged helix DNA-binding domain"/>
    <property type="match status" value="1"/>
</dbReference>
<dbReference type="CDD" id="cd18873">
    <property type="entry name" value="NUDIX_NadM_like"/>
    <property type="match status" value="1"/>
</dbReference>
<sequence length="228" mass="26637">MLIAQHIRVTVDAVVFGYTPKQGMSVLLIKRKIPPHIFKWALPGGFVHNDESFEDGIKRELQEEAGVSINYLEQLYSFGDVQRDPRGRVVSIAYWGLVNPSNFKLAANTDAEDAMWCRIDELPFLAFDHDKIIQMALVRLRNKIRYEPVGFELLDKKFSIAELERLYETLLGRPVDRRNFQKKIHSFNILIPQNEKLKHPQQGRPAQLFSFDEKRYDELKKEGIYFEL</sequence>
<dbReference type="GO" id="GO:0016787">
    <property type="term" value="F:hydrolase activity"/>
    <property type="evidence" value="ECO:0007669"/>
    <property type="project" value="UniProtKB-KW"/>
</dbReference>
<protein>
    <submittedName>
        <fullName evidence="4">8-oxo-dGTP diphosphatase</fullName>
    </submittedName>
</protein>
<proteinExistence type="inferred from homology"/>
<dbReference type="InterPro" id="IPR036388">
    <property type="entry name" value="WH-like_DNA-bd_sf"/>
</dbReference>
<dbReference type="SUPFAM" id="SSF55811">
    <property type="entry name" value="Nudix"/>
    <property type="match status" value="1"/>
</dbReference>
<evidence type="ECO:0000256" key="1">
    <source>
        <dbReference type="ARBA" id="ARBA00022801"/>
    </source>
</evidence>
<dbReference type="PROSITE" id="PS51462">
    <property type="entry name" value="NUDIX"/>
    <property type="match status" value="1"/>
</dbReference>
<dbReference type="InterPro" id="IPR020476">
    <property type="entry name" value="Nudix_hydrolase"/>
</dbReference>
<evidence type="ECO:0000313" key="4">
    <source>
        <dbReference type="EMBL" id="RAJ01535.1"/>
    </source>
</evidence>
<dbReference type="Gene3D" id="3.90.79.10">
    <property type="entry name" value="Nucleoside Triphosphate Pyrophosphohydrolase"/>
    <property type="match status" value="1"/>
</dbReference>
<comment type="similarity">
    <text evidence="2">Belongs to the Nudix hydrolase family.</text>
</comment>
<dbReference type="PANTHER" id="PTHR43736">
    <property type="entry name" value="ADP-RIBOSE PYROPHOSPHATASE"/>
    <property type="match status" value="1"/>
</dbReference>
<dbReference type="InterPro" id="IPR054105">
    <property type="entry name" value="WHD_NrtR"/>
</dbReference>
<dbReference type="InterPro" id="IPR015797">
    <property type="entry name" value="NUDIX_hydrolase-like_dom_sf"/>
</dbReference>
<evidence type="ECO:0000313" key="5">
    <source>
        <dbReference type="Proteomes" id="UP000249547"/>
    </source>
</evidence>
<dbReference type="SUPFAM" id="SSF46785">
    <property type="entry name" value="Winged helix' DNA-binding domain"/>
    <property type="match status" value="1"/>
</dbReference>
<dbReference type="OrthoDB" id="9786141at2"/>
<keyword evidence="5" id="KW-1185">Reference proteome</keyword>
<dbReference type="PROSITE" id="PS00893">
    <property type="entry name" value="NUDIX_BOX"/>
    <property type="match status" value="1"/>
</dbReference>
<accession>A0A327QC37</accession>
<dbReference type="InterPro" id="IPR000086">
    <property type="entry name" value="NUDIX_hydrolase_dom"/>
</dbReference>
<comment type="caution">
    <text evidence="4">The sequence shown here is derived from an EMBL/GenBank/DDBJ whole genome shotgun (WGS) entry which is preliminary data.</text>
</comment>
<dbReference type="InterPro" id="IPR020084">
    <property type="entry name" value="NUDIX_hydrolase_CS"/>
</dbReference>
<dbReference type="Pfam" id="PF21906">
    <property type="entry name" value="WHD_NrtR"/>
    <property type="match status" value="1"/>
</dbReference>
<keyword evidence="1 2" id="KW-0378">Hydrolase</keyword>
<dbReference type="AlphaFoldDB" id="A0A327QC37"/>
<organism evidence="4 5">
    <name type="scientific">Chitinophaga skermanii</name>
    <dbReference type="NCBI Taxonomy" id="331697"/>
    <lineage>
        <taxon>Bacteria</taxon>
        <taxon>Pseudomonadati</taxon>
        <taxon>Bacteroidota</taxon>
        <taxon>Chitinophagia</taxon>
        <taxon>Chitinophagales</taxon>
        <taxon>Chitinophagaceae</taxon>
        <taxon>Chitinophaga</taxon>
    </lineage>
</organism>